<reference evidence="2 3" key="1">
    <citation type="submission" date="2019-09" db="EMBL/GenBank/DDBJ databases">
        <title>Draft genome sequence of the Ebosin-producing strain Streptomyces sp. 139.</title>
        <authorList>
            <person name="Ai L."/>
            <person name="Geng M."/>
            <person name="Ma M."/>
            <person name="Bai L."/>
        </authorList>
    </citation>
    <scope>NUCLEOTIDE SEQUENCE [LARGE SCALE GENOMIC DNA]</scope>
    <source>
        <strain evidence="2 3">139</strain>
        <plasmid evidence="2 3">unnamed1</plasmid>
    </source>
</reference>
<geneLocation type="plasmid" evidence="2 3">
    <name>unnamed1</name>
</geneLocation>
<feature type="transmembrane region" description="Helical" evidence="1">
    <location>
        <begin position="64"/>
        <end position="85"/>
    </location>
</feature>
<dbReference type="EMBL" id="CP043960">
    <property type="protein sequence ID" value="QER90569.1"/>
    <property type="molecule type" value="Genomic_DNA"/>
</dbReference>
<organism evidence="2 3">
    <name type="scientific">Streptomyces tendae</name>
    <dbReference type="NCBI Taxonomy" id="1932"/>
    <lineage>
        <taxon>Bacteria</taxon>
        <taxon>Bacillati</taxon>
        <taxon>Actinomycetota</taxon>
        <taxon>Actinomycetes</taxon>
        <taxon>Kitasatosporales</taxon>
        <taxon>Streptomycetaceae</taxon>
        <taxon>Streptomyces</taxon>
    </lineage>
</organism>
<feature type="transmembrane region" description="Helical" evidence="1">
    <location>
        <begin position="106"/>
        <end position="128"/>
    </location>
</feature>
<keyword evidence="2" id="KW-0614">Plasmid</keyword>
<keyword evidence="1" id="KW-0812">Transmembrane</keyword>
<sequence>MPWLVWRQHRTTFAVLLAVAVVVVAALLWLRGQLADALAVVATGDESPAAQRAVETSVARLQPAGLLLACFPLLTGVFVGAPLFAGDLENATAKLVGVQTRSRFQWVAAKLGMAALVTVLMALSTGLTMKSLWMVGHAHAQAPRFTDAVIFDTTGPVAVALALCGLLLGATAGLLLGRTLPAMVTTFGAMVALAITWSLVRPMFGTTTIVTTSGGHVNEADRPPLPVGSIEVDTSYIASNGSLHGWGACTDVADRVACLRNKGIVGWSMEYLPLSQLGPMQWAATGALSLLIVLVAALTVHAARRTLR</sequence>
<feature type="transmembrane region" description="Helical" evidence="1">
    <location>
        <begin position="12"/>
        <end position="30"/>
    </location>
</feature>
<feature type="transmembrane region" description="Helical" evidence="1">
    <location>
        <begin position="180"/>
        <end position="200"/>
    </location>
</feature>
<accession>A0ABX6A0V3</accession>
<dbReference type="Proteomes" id="UP000324308">
    <property type="component" value="Plasmid unnamed1"/>
</dbReference>
<evidence type="ECO:0000313" key="2">
    <source>
        <dbReference type="EMBL" id="QER90569.1"/>
    </source>
</evidence>
<feature type="transmembrane region" description="Helical" evidence="1">
    <location>
        <begin position="282"/>
        <end position="303"/>
    </location>
</feature>
<keyword evidence="1" id="KW-1133">Transmembrane helix</keyword>
<gene>
    <name evidence="2" type="ORF">F3L20_33115</name>
</gene>
<feature type="transmembrane region" description="Helical" evidence="1">
    <location>
        <begin position="148"/>
        <end position="168"/>
    </location>
</feature>
<evidence type="ECO:0000313" key="3">
    <source>
        <dbReference type="Proteomes" id="UP000324308"/>
    </source>
</evidence>
<name>A0ABX6A0V3_STRTE</name>
<keyword evidence="3" id="KW-1185">Reference proteome</keyword>
<proteinExistence type="predicted"/>
<protein>
    <submittedName>
        <fullName evidence="2">ABC transporter permease</fullName>
    </submittedName>
</protein>
<keyword evidence="1" id="KW-0472">Membrane</keyword>
<evidence type="ECO:0000256" key="1">
    <source>
        <dbReference type="SAM" id="Phobius"/>
    </source>
</evidence>